<feature type="transmembrane region" description="Helical" evidence="1">
    <location>
        <begin position="21"/>
        <end position="42"/>
    </location>
</feature>
<feature type="transmembrane region" description="Helical" evidence="1">
    <location>
        <begin position="68"/>
        <end position="92"/>
    </location>
</feature>
<keyword evidence="1" id="KW-0472">Membrane</keyword>
<evidence type="ECO:0000313" key="3">
    <source>
        <dbReference type="Proteomes" id="UP000177281"/>
    </source>
</evidence>
<feature type="transmembrane region" description="Helical" evidence="1">
    <location>
        <begin position="101"/>
        <end position="123"/>
    </location>
</feature>
<comment type="caution">
    <text evidence="2">The sequence shown here is derived from an EMBL/GenBank/DDBJ whole genome shotgun (WGS) entry which is preliminary data.</text>
</comment>
<evidence type="ECO:0000313" key="2">
    <source>
        <dbReference type="EMBL" id="OGE94424.1"/>
    </source>
</evidence>
<name>A0A1F5PX39_9BACT</name>
<reference evidence="2 3" key="1">
    <citation type="journal article" date="2016" name="Nat. Commun.">
        <title>Thousands of microbial genomes shed light on interconnected biogeochemical processes in an aquifer system.</title>
        <authorList>
            <person name="Anantharaman K."/>
            <person name="Brown C.T."/>
            <person name="Hug L.A."/>
            <person name="Sharon I."/>
            <person name="Castelle C.J."/>
            <person name="Probst A.J."/>
            <person name="Thomas B.C."/>
            <person name="Singh A."/>
            <person name="Wilkins M.J."/>
            <person name="Karaoz U."/>
            <person name="Brodie E.L."/>
            <person name="Williams K.H."/>
            <person name="Hubbard S.S."/>
            <person name="Banfield J.F."/>
        </authorList>
    </citation>
    <scope>NUCLEOTIDE SEQUENCE [LARGE SCALE GENOMIC DNA]</scope>
</reference>
<accession>A0A1F5PX39</accession>
<protein>
    <submittedName>
        <fullName evidence="2">Uncharacterized protein</fullName>
    </submittedName>
</protein>
<dbReference type="Proteomes" id="UP000177281">
    <property type="component" value="Unassembled WGS sequence"/>
</dbReference>
<sequence>MFIEKLNEVLSSRKSFISDSINRSGFGLAILLNIIHWAILYIKIKPDSTDRVLQYNIIYGAEIVGKSWYIFFIPLLALVIIGVNLILGSVFYNKEKLATHFLAIATVVVQIIFLVASLVLININA</sequence>
<evidence type="ECO:0000256" key="1">
    <source>
        <dbReference type="SAM" id="Phobius"/>
    </source>
</evidence>
<dbReference type="EMBL" id="MFFB01000018">
    <property type="protein sequence ID" value="OGE94424.1"/>
    <property type="molecule type" value="Genomic_DNA"/>
</dbReference>
<dbReference type="STRING" id="1817841.A3B10_01330"/>
<proteinExistence type="predicted"/>
<keyword evidence="1" id="KW-0812">Transmembrane</keyword>
<gene>
    <name evidence="2" type="ORF">A3B10_01330</name>
</gene>
<organism evidence="2 3">
    <name type="scientific">Candidatus Doudnabacteria bacterium RIFCSPLOWO2_01_FULL_44_21</name>
    <dbReference type="NCBI Taxonomy" id="1817841"/>
    <lineage>
        <taxon>Bacteria</taxon>
        <taxon>Candidatus Doudnaibacteriota</taxon>
    </lineage>
</organism>
<keyword evidence="1" id="KW-1133">Transmembrane helix</keyword>
<dbReference type="AlphaFoldDB" id="A0A1F5PX39"/>